<name>A0A1H1KJS8_9BURK</name>
<organism evidence="1 2">
    <name type="scientific">Paraburkholderia tuberum</name>
    <dbReference type="NCBI Taxonomy" id="157910"/>
    <lineage>
        <taxon>Bacteria</taxon>
        <taxon>Pseudomonadati</taxon>
        <taxon>Pseudomonadota</taxon>
        <taxon>Betaproteobacteria</taxon>
        <taxon>Burkholderiales</taxon>
        <taxon>Burkholderiaceae</taxon>
        <taxon>Paraburkholderia</taxon>
    </lineage>
</organism>
<reference evidence="2" key="1">
    <citation type="submission" date="2016-10" db="EMBL/GenBank/DDBJ databases">
        <authorList>
            <person name="Varghese N."/>
            <person name="Submissions S."/>
        </authorList>
    </citation>
    <scope>NUCLEOTIDE SEQUENCE [LARGE SCALE GENOMIC DNA]</scope>
    <source>
        <strain evidence="2">DUS833</strain>
    </source>
</reference>
<dbReference type="EMBL" id="FNKX01000004">
    <property type="protein sequence ID" value="SDR61999.1"/>
    <property type="molecule type" value="Genomic_DNA"/>
</dbReference>
<protein>
    <submittedName>
        <fullName evidence="1">Uncharacterized protein</fullName>
    </submittedName>
</protein>
<gene>
    <name evidence="1" type="ORF">SAMN05445850_8076</name>
</gene>
<dbReference type="AlphaFoldDB" id="A0A1H1KJS8"/>
<keyword evidence="2" id="KW-1185">Reference proteome</keyword>
<dbReference type="Proteomes" id="UP000199365">
    <property type="component" value="Unassembled WGS sequence"/>
</dbReference>
<evidence type="ECO:0000313" key="2">
    <source>
        <dbReference type="Proteomes" id="UP000199365"/>
    </source>
</evidence>
<proteinExistence type="predicted"/>
<dbReference type="STRING" id="157910.SAMN05445850_8076"/>
<dbReference type="RefSeq" id="WP_090812479.1">
    <property type="nucleotide sequence ID" value="NZ_FNKX01000004.1"/>
</dbReference>
<sequence>MHSERIPTIEAKRQFAETIFRRSLRGLSRSESVTHLAAVFALVAPQISRDSPQSVAPVDGKSIEMFTGADEVPWGIVGHPDS</sequence>
<evidence type="ECO:0000313" key="1">
    <source>
        <dbReference type="EMBL" id="SDR61999.1"/>
    </source>
</evidence>
<accession>A0A1H1KJS8</accession>